<dbReference type="AlphaFoldDB" id="A0AAN6PI56"/>
<evidence type="ECO:0000256" key="4">
    <source>
        <dbReference type="ARBA" id="ARBA00022723"/>
    </source>
</evidence>
<dbReference type="Proteomes" id="UP001303115">
    <property type="component" value="Unassembled WGS sequence"/>
</dbReference>
<evidence type="ECO:0000256" key="7">
    <source>
        <dbReference type="ARBA" id="ARBA00023033"/>
    </source>
</evidence>
<name>A0AAN6PI56_9PEZI</name>
<dbReference type="Pfam" id="PF00067">
    <property type="entry name" value="p450"/>
    <property type="match status" value="1"/>
</dbReference>
<keyword evidence="6 8" id="KW-0408">Iron</keyword>
<comment type="similarity">
    <text evidence="2 9">Belongs to the cytochrome P450 family.</text>
</comment>
<evidence type="ECO:0000256" key="2">
    <source>
        <dbReference type="ARBA" id="ARBA00010617"/>
    </source>
</evidence>
<keyword evidence="11" id="KW-1185">Reference proteome</keyword>
<dbReference type="PROSITE" id="PS00086">
    <property type="entry name" value="CYTOCHROME_P450"/>
    <property type="match status" value="1"/>
</dbReference>
<dbReference type="InterPro" id="IPR036396">
    <property type="entry name" value="Cyt_P450_sf"/>
</dbReference>
<keyword evidence="7 9" id="KW-0503">Monooxygenase</keyword>
<dbReference type="GO" id="GO:0005506">
    <property type="term" value="F:iron ion binding"/>
    <property type="evidence" value="ECO:0007669"/>
    <property type="project" value="InterPro"/>
</dbReference>
<dbReference type="SUPFAM" id="SSF48264">
    <property type="entry name" value="Cytochrome P450"/>
    <property type="match status" value="1"/>
</dbReference>
<dbReference type="PANTHER" id="PTHR46206:SF2">
    <property type="entry name" value="CYTOCHROME P450 MONOOXYGENASE AUSG-RELATED"/>
    <property type="match status" value="1"/>
</dbReference>
<sequence length="444" mass="50823">MLDGWFHSHSDQAARVIGDAGEVIVLPPGLAHEMRNDPRLSFSGWIVKNFHAHLPGFEGFREGGRDSRIVQDVIMKDLTKHLNKVTEPLSEETALAVDEQYPASDDQAWHTAAPRETLLRVVARVSSRVFLGEEVCRNDDWLRVTREYTVDGFLAAEELRLWPAPMRALVHWFLPSCQRARADVAEARRIIGGVLEKRRLQKQRGEKAEHEDAIEWFEREARGRDYDPTVAQLTLSFAAIHTTTELVAQVMTDVCRNPEILVELRREMVQVLRDGGWKKTSLYNMKLLDSVIKESLRLKPTGIVSMRRIASDNVQFSDGTFIPKNSSIAVTSRNHWDPKVYDKPNEWDGGRFLRMRDTPGQEHQAQLVSTGPDHLAFGHGQHACPGRFFASNEAKVILIHLLLKYDWRLPEGAPAPRLLHYGWSIRTDPTTKLQYRRRRPEIEL</sequence>
<keyword evidence="3 8" id="KW-0349">Heme</keyword>
<evidence type="ECO:0000313" key="10">
    <source>
        <dbReference type="EMBL" id="KAK4041409.1"/>
    </source>
</evidence>
<dbReference type="GO" id="GO:0004497">
    <property type="term" value="F:monooxygenase activity"/>
    <property type="evidence" value="ECO:0007669"/>
    <property type="project" value="UniProtKB-KW"/>
</dbReference>
<dbReference type="Gene3D" id="1.10.630.10">
    <property type="entry name" value="Cytochrome P450"/>
    <property type="match status" value="1"/>
</dbReference>
<dbReference type="InterPro" id="IPR017972">
    <property type="entry name" value="Cyt_P450_CS"/>
</dbReference>
<protein>
    <submittedName>
        <fullName evidence="10">Cytochrome P450</fullName>
    </submittedName>
</protein>
<comment type="cofactor">
    <cofactor evidence="1 8">
        <name>heme</name>
        <dbReference type="ChEBI" id="CHEBI:30413"/>
    </cofactor>
</comment>
<keyword evidence="5 9" id="KW-0560">Oxidoreductase</keyword>
<evidence type="ECO:0000256" key="3">
    <source>
        <dbReference type="ARBA" id="ARBA00022617"/>
    </source>
</evidence>
<dbReference type="GO" id="GO:0020037">
    <property type="term" value="F:heme binding"/>
    <property type="evidence" value="ECO:0007669"/>
    <property type="project" value="InterPro"/>
</dbReference>
<evidence type="ECO:0000256" key="8">
    <source>
        <dbReference type="PIRSR" id="PIRSR602403-1"/>
    </source>
</evidence>
<evidence type="ECO:0000256" key="5">
    <source>
        <dbReference type="ARBA" id="ARBA00023002"/>
    </source>
</evidence>
<organism evidence="10 11">
    <name type="scientific">Parachaetomium inaequale</name>
    <dbReference type="NCBI Taxonomy" id="2588326"/>
    <lineage>
        <taxon>Eukaryota</taxon>
        <taxon>Fungi</taxon>
        <taxon>Dikarya</taxon>
        <taxon>Ascomycota</taxon>
        <taxon>Pezizomycotina</taxon>
        <taxon>Sordariomycetes</taxon>
        <taxon>Sordariomycetidae</taxon>
        <taxon>Sordariales</taxon>
        <taxon>Chaetomiaceae</taxon>
        <taxon>Parachaetomium</taxon>
    </lineage>
</organism>
<accession>A0AAN6PI56</accession>
<keyword evidence="4 8" id="KW-0479">Metal-binding</keyword>
<dbReference type="PANTHER" id="PTHR46206">
    <property type="entry name" value="CYTOCHROME P450"/>
    <property type="match status" value="1"/>
</dbReference>
<dbReference type="CDD" id="cd11041">
    <property type="entry name" value="CYP503A1-like"/>
    <property type="match status" value="1"/>
</dbReference>
<evidence type="ECO:0000313" key="11">
    <source>
        <dbReference type="Proteomes" id="UP001303115"/>
    </source>
</evidence>
<evidence type="ECO:0000256" key="1">
    <source>
        <dbReference type="ARBA" id="ARBA00001971"/>
    </source>
</evidence>
<comment type="caution">
    <text evidence="10">The sequence shown here is derived from an EMBL/GenBank/DDBJ whole genome shotgun (WGS) entry which is preliminary data.</text>
</comment>
<dbReference type="EMBL" id="MU854357">
    <property type="protein sequence ID" value="KAK4041409.1"/>
    <property type="molecule type" value="Genomic_DNA"/>
</dbReference>
<dbReference type="GO" id="GO:0016705">
    <property type="term" value="F:oxidoreductase activity, acting on paired donors, with incorporation or reduction of molecular oxygen"/>
    <property type="evidence" value="ECO:0007669"/>
    <property type="project" value="InterPro"/>
</dbReference>
<gene>
    <name evidence="10" type="ORF">C8A01DRAFT_14832</name>
</gene>
<evidence type="ECO:0000256" key="9">
    <source>
        <dbReference type="RuleBase" id="RU000461"/>
    </source>
</evidence>
<reference evidence="11" key="1">
    <citation type="journal article" date="2023" name="Mol. Phylogenet. Evol.">
        <title>Genome-scale phylogeny and comparative genomics of the fungal order Sordariales.</title>
        <authorList>
            <person name="Hensen N."/>
            <person name="Bonometti L."/>
            <person name="Westerberg I."/>
            <person name="Brannstrom I.O."/>
            <person name="Guillou S."/>
            <person name="Cros-Aarteil S."/>
            <person name="Calhoun S."/>
            <person name="Haridas S."/>
            <person name="Kuo A."/>
            <person name="Mondo S."/>
            <person name="Pangilinan J."/>
            <person name="Riley R."/>
            <person name="LaButti K."/>
            <person name="Andreopoulos B."/>
            <person name="Lipzen A."/>
            <person name="Chen C."/>
            <person name="Yan M."/>
            <person name="Daum C."/>
            <person name="Ng V."/>
            <person name="Clum A."/>
            <person name="Steindorff A."/>
            <person name="Ohm R.A."/>
            <person name="Martin F."/>
            <person name="Silar P."/>
            <person name="Natvig D.O."/>
            <person name="Lalanne C."/>
            <person name="Gautier V."/>
            <person name="Ament-Velasquez S.L."/>
            <person name="Kruys A."/>
            <person name="Hutchinson M.I."/>
            <person name="Powell A.J."/>
            <person name="Barry K."/>
            <person name="Miller A.N."/>
            <person name="Grigoriev I.V."/>
            <person name="Debuchy R."/>
            <person name="Gladieux P."/>
            <person name="Hiltunen Thoren M."/>
            <person name="Johannesson H."/>
        </authorList>
    </citation>
    <scope>NUCLEOTIDE SEQUENCE [LARGE SCALE GENOMIC DNA]</scope>
    <source>
        <strain evidence="11">CBS 284.82</strain>
    </source>
</reference>
<feature type="binding site" description="axial binding residue" evidence="8">
    <location>
        <position position="384"/>
    </location>
    <ligand>
        <name>heme</name>
        <dbReference type="ChEBI" id="CHEBI:30413"/>
    </ligand>
    <ligandPart>
        <name>Fe</name>
        <dbReference type="ChEBI" id="CHEBI:18248"/>
    </ligandPart>
</feature>
<dbReference type="InterPro" id="IPR002403">
    <property type="entry name" value="Cyt_P450_E_grp-IV"/>
</dbReference>
<dbReference type="PRINTS" id="PR00465">
    <property type="entry name" value="EP450IV"/>
</dbReference>
<evidence type="ECO:0000256" key="6">
    <source>
        <dbReference type="ARBA" id="ARBA00023004"/>
    </source>
</evidence>
<dbReference type="InterPro" id="IPR001128">
    <property type="entry name" value="Cyt_P450"/>
</dbReference>
<dbReference type="PRINTS" id="PR00385">
    <property type="entry name" value="P450"/>
</dbReference>
<proteinExistence type="inferred from homology"/>